<dbReference type="EMBL" id="CP011125">
    <property type="protein sequence ID" value="AKF09842.1"/>
    <property type="molecule type" value="Genomic_DNA"/>
</dbReference>
<dbReference type="InterPro" id="IPR051553">
    <property type="entry name" value="Ran_GTPase-activating"/>
</dbReference>
<dbReference type="Proteomes" id="UP000034883">
    <property type="component" value="Chromosome"/>
</dbReference>
<dbReference type="PANTHER" id="PTHR45982:SF1">
    <property type="entry name" value="REGULATOR OF CHROMOSOME CONDENSATION"/>
    <property type="match status" value="1"/>
</dbReference>
<dbReference type="Pfam" id="PF13540">
    <property type="entry name" value="RCC1_2"/>
    <property type="match status" value="1"/>
</dbReference>
<organism evidence="1 2">
    <name type="scientific">Sandaracinus amylolyticus</name>
    <dbReference type="NCBI Taxonomy" id="927083"/>
    <lineage>
        <taxon>Bacteria</taxon>
        <taxon>Pseudomonadati</taxon>
        <taxon>Myxococcota</taxon>
        <taxon>Polyangia</taxon>
        <taxon>Polyangiales</taxon>
        <taxon>Sandaracinaceae</taxon>
        <taxon>Sandaracinus</taxon>
    </lineage>
</organism>
<gene>
    <name evidence="1" type="ORF">DB32_006991</name>
</gene>
<evidence type="ECO:0000313" key="1">
    <source>
        <dbReference type="EMBL" id="AKF09842.1"/>
    </source>
</evidence>
<reference evidence="1 2" key="1">
    <citation type="submission" date="2015-03" db="EMBL/GenBank/DDBJ databases">
        <title>Genome assembly of Sandaracinus amylolyticus DSM 53668.</title>
        <authorList>
            <person name="Sharma G."/>
            <person name="Subramanian S."/>
        </authorList>
    </citation>
    <scope>NUCLEOTIDE SEQUENCE [LARGE SCALE GENOMIC DNA]</scope>
    <source>
        <strain evidence="1 2">DSM 53668</strain>
    </source>
</reference>
<sequence>MAEIALGSAHSCARDHEGRVYCWGSDRAGQLGVRPPEGACETDEPLLVTLPMPARAISAGTAGTCAVLVDGSGWCWGAGLAGAGVDSPPSTCLEPGTEVMRAAPASIDPVRVVPDEPPLAWRTIAVGDRVRYGVNAAGAAFFWGDYEYDDTPPPDQPVRLTGAMPELVALQVDAQYALALDGDGGLYSWGRSPVPGALRAALTDAPLVTDVVAIAAGILHTCWAYASGDIECRGQTVPDAWAPGPAGGRLVPRADEGRVTSIAVTYLSTSIAVCWVNEHLELWCAGRTSPVALSTAREFTFVDAGVYQLGALDVAGRLWTWHIANGPDRATARALP</sequence>
<proteinExistence type="predicted"/>
<accession>A0A0F6W859</accession>
<keyword evidence="2" id="KW-1185">Reference proteome</keyword>
<dbReference type="GO" id="GO:0005085">
    <property type="term" value="F:guanyl-nucleotide exchange factor activity"/>
    <property type="evidence" value="ECO:0007669"/>
    <property type="project" value="TreeGrafter"/>
</dbReference>
<dbReference type="GO" id="GO:0005737">
    <property type="term" value="C:cytoplasm"/>
    <property type="evidence" value="ECO:0007669"/>
    <property type="project" value="TreeGrafter"/>
</dbReference>
<dbReference type="PROSITE" id="PS50012">
    <property type="entry name" value="RCC1_3"/>
    <property type="match status" value="1"/>
</dbReference>
<dbReference type="STRING" id="927083.DB32_006991"/>
<dbReference type="InterPro" id="IPR000408">
    <property type="entry name" value="Reg_chr_condens"/>
</dbReference>
<dbReference type="AlphaFoldDB" id="A0A0F6W859"/>
<dbReference type="PANTHER" id="PTHR45982">
    <property type="entry name" value="REGULATOR OF CHROMOSOME CONDENSATION"/>
    <property type="match status" value="1"/>
</dbReference>
<dbReference type="Gene3D" id="2.130.10.30">
    <property type="entry name" value="Regulator of chromosome condensation 1/beta-lactamase-inhibitor protein II"/>
    <property type="match status" value="2"/>
</dbReference>
<protein>
    <submittedName>
        <fullName evidence="1">BNR repeat domain protein</fullName>
    </submittedName>
</protein>
<name>A0A0F6W859_9BACT</name>
<dbReference type="InterPro" id="IPR009091">
    <property type="entry name" value="RCC1/BLIP-II"/>
</dbReference>
<evidence type="ECO:0000313" key="2">
    <source>
        <dbReference type="Proteomes" id="UP000034883"/>
    </source>
</evidence>
<dbReference type="SUPFAM" id="SSF50985">
    <property type="entry name" value="RCC1/BLIP-II"/>
    <property type="match status" value="2"/>
</dbReference>
<dbReference type="KEGG" id="samy:DB32_006991"/>